<name>A0ACC2GC71_DALPE</name>
<gene>
    <name evidence="1" type="ORF">DPEC_G00188700</name>
</gene>
<dbReference type="EMBL" id="CM055742">
    <property type="protein sequence ID" value="KAJ8001188.1"/>
    <property type="molecule type" value="Genomic_DNA"/>
</dbReference>
<proteinExistence type="predicted"/>
<accession>A0ACC2GC71</accession>
<protein>
    <submittedName>
        <fullName evidence="1">Uncharacterized protein</fullName>
    </submittedName>
</protein>
<reference evidence="1" key="1">
    <citation type="submission" date="2021-05" db="EMBL/GenBank/DDBJ databases">
        <authorList>
            <person name="Pan Q."/>
            <person name="Jouanno E."/>
            <person name="Zahm M."/>
            <person name="Klopp C."/>
            <person name="Cabau C."/>
            <person name="Louis A."/>
            <person name="Berthelot C."/>
            <person name="Parey E."/>
            <person name="Roest Crollius H."/>
            <person name="Montfort J."/>
            <person name="Robinson-Rechavi M."/>
            <person name="Bouchez O."/>
            <person name="Lampietro C."/>
            <person name="Lopez Roques C."/>
            <person name="Donnadieu C."/>
            <person name="Postlethwait J."/>
            <person name="Bobe J."/>
            <person name="Dillon D."/>
            <person name="Chandos A."/>
            <person name="von Hippel F."/>
            <person name="Guiguen Y."/>
        </authorList>
    </citation>
    <scope>NUCLEOTIDE SEQUENCE</scope>
    <source>
        <strain evidence="1">YG-Jan2019</strain>
    </source>
</reference>
<dbReference type="Proteomes" id="UP001157502">
    <property type="component" value="Chromosome 15"/>
</dbReference>
<evidence type="ECO:0000313" key="1">
    <source>
        <dbReference type="EMBL" id="KAJ8001188.1"/>
    </source>
</evidence>
<evidence type="ECO:0000313" key="2">
    <source>
        <dbReference type="Proteomes" id="UP001157502"/>
    </source>
</evidence>
<sequence>MSPVLGQQQDNAHKDKTIAGDDHRKWPDWFFPSFEVQAFTSLNQTFPDLPVISRSAICLMLPWSFHIHPTVMSLALSLCLLFPVFCSQAGLGLLAVRPRGRGIQYLVDRGAAGRRSDLGSSLVPSLSSICHIPVSQAGTRDSKLSQLHCNNCKTLAKKSGLWRKNRVSAGH</sequence>
<comment type="caution">
    <text evidence="1">The sequence shown here is derived from an EMBL/GenBank/DDBJ whole genome shotgun (WGS) entry which is preliminary data.</text>
</comment>
<keyword evidence="2" id="KW-1185">Reference proteome</keyword>
<organism evidence="1 2">
    <name type="scientific">Dallia pectoralis</name>
    <name type="common">Alaska blackfish</name>
    <dbReference type="NCBI Taxonomy" id="75939"/>
    <lineage>
        <taxon>Eukaryota</taxon>
        <taxon>Metazoa</taxon>
        <taxon>Chordata</taxon>
        <taxon>Craniata</taxon>
        <taxon>Vertebrata</taxon>
        <taxon>Euteleostomi</taxon>
        <taxon>Actinopterygii</taxon>
        <taxon>Neopterygii</taxon>
        <taxon>Teleostei</taxon>
        <taxon>Protacanthopterygii</taxon>
        <taxon>Esociformes</taxon>
        <taxon>Umbridae</taxon>
        <taxon>Dallia</taxon>
    </lineage>
</organism>